<dbReference type="Gene3D" id="3.40.109.10">
    <property type="entry name" value="NADH Oxidase"/>
    <property type="match status" value="1"/>
</dbReference>
<dbReference type="EMBL" id="CP036313">
    <property type="protein sequence ID" value="QBH15090.1"/>
    <property type="molecule type" value="Genomic_DNA"/>
</dbReference>
<keyword evidence="7" id="KW-1185">Reference proteome</keyword>
<dbReference type="CDD" id="cd02151">
    <property type="entry name" value="nitroreductase"/>
    <property type="match status" value="1"/>
</dbReference>
<dbReference type="PANTHER" id="PTHR43673:SF10">
    <property type="entry name" value="NADH DEHYDROGENASE_NAD(P)H NITROREDUCTASE XCC3605-RELATED"/>
    <property type="match status" value="1"/>
</dbReference>
<accession>A0A328FGP5</accession>
<evidence type="ECO:0000313" key="4">
    <source>
        <dbReference type="EMBL" id="QBH15090.1"/>
    </source>
</evidence>
<protein>
    <submittedName>
        <fullName evidence="5">NAD(P)H-dependent dehydrogenase/reductase</fullName>
    </submittedName>
</protein>
<dbReference type="AlphaFoldDB" id="A0A328FGP5"/>
<dbReference type="Proteomes" id="UP000293902">
    <property type="component" value="Chromosome"/>
</dbReference>
<gene>
    <name evidence="5" type="ORF">DO021_09845</name>
    <name evidence="4" type="ORF">EYB58_20495</name>
</gene>
<dbReference type="EMBL" id="QLNI01000017">
    <property type="protein sequence ID" value="RAM02233.1"/>
    <property type="molecule type" value="Genomic_DNA"/>
</dbReference>
<sequence length="180" mass="19857">MFIELLRKRRSIRQFEDKPVSDEQCDILIEAALRSPSSRGINPWQFVVVKDKSRIAELSQAKSHGAAFLKNAPLAIVVCADTSKSDVWIEDASIAAIIIHLAAADLGLGSCWAQMRQRSRDDGTPASDYISNILDLPKHIQVQAIIGIGHPANDMDGHGENTLLYDQVSYEKFNQPSSIS</sequence>
<evidence type="ECO:0000313" key="5">
    <source>
        <dbReference type="EMBL" id="RAM02233.1"/>
    </source>
</evidence>
<feature type="domain" description="Nitroreductase" evidence="3">
    <location>
        <begin position="62"/>
        <end position="150"/>
    </location>
</feature>
<evidence type="ECO:0000256" key="1">
    <source>
        <dbReference type="ARBA" id="ARBA00007118"/>
    </source>
</evidence>
<reference evidence="4 7" key="2">
    <citation type="submission" date="2019-02" db="EMBL/GenBank/DDBJ databases">
        <title>Complete genome sequence of Desulfobacter hydrogenophilus AcRS1.</title>
        <authorList>
            <person name="Marietou A."/>
            <person name="Lund M.B."/>
            <person name="Marshall I.P.G."/>
            <person name="Schreiber L."/>
            <person name="Jorgensen B."/>
        </authorList>
    </citation>
    <scope>NUCLEOTIDE SEQUENCE [LARGE SCALE GENOMIC DNA]</scope>
    <source>
        <strain evidence="4 7">AcRS1</strain>
    </source>
</reference>
<dbReference type="RefSeq" id="WP_111956165.1">
    <property type="nucleotide sequence ID" value="NZ_CP036313.1"/>
</dbReference>
<dbReference type="OrthoDB" id="9809288at2"/>
<evidence type="ECO:0000313" key="6">
    <source>
        <dbReference type="Proteomes" id="UP000248798"/>
    </source>
</evidence>
<evidence type="ECO:0000256" key="2">
    <source>
        <dbReference type="ARBA" id="ARBA00023002"/>
    </source>
</evidence>
<dbReference type="PANTHER" id="PTHR43673">
    <property type="entry name" value="NAD(P)H NITROREDUCTASE YDGI-RELATED"/>
    <property type="match status" value="1"/>
</dbReference>
<reference evidence="5 6" key="1">
    <citation type="submission" date="2018-06" db="EMBL/GenBank/DDBJ databases">
        <title>Complete Genome Sequence of Desulfobacter hydrogenophilus (DSM3380).</title>
        <authorList>
            <person name="Marietou A."/>
            <person name="Schreiber L."/>
            <person name="Marshall I."/>
            <person name="Jorgensen B."/>
        </authorList>
    </citation>
    <scope>NUCLEOTIDE SEQUENCE [LARGE SCALE GENOMIC DNA]</scope>
    <source>
        <strain evidence="5 6">DSM 3380</strain>
    </source>
</reference>
<dbReference type="Proteomes" id="UP000248798">
    <property type="component" value="Unassembled WGS sequence"/>
</dbReference>
<comment type="similarity">
    <text evidence="1">Belongs to the nitroreductase family.</text>
</comment>
<proteinExistence type="inferred from homology"/>
<evidence type="ECO:0000259" key="3">
    <source>
        <dbReference type="Pfam" id="PF00881"/>
    </source>
</evidence>
<dbReference type="Pfam" id="PF00881">
    <property type="entry name" value="Nitroreductase"/>
    <property type="match status" value="2"/>
</dbReference>
<name>A0A328FGP5_9BACT</name>
<keyword evidence="2" id="KW-0560">Oxidoreductase</keyword>
<evidence type="ECO:0000313" key="7">
    <source>
        <dbReference type="Proteomes" id="UP000293902"/>
    </source>
</evidence>
<dbReference type="SUPFAM" id="SSF55469">
    <property type="entry name" value="FMN-dependent nitroreductase-like"/>
    <property type="match status" value="1"/>
</dbReference>
<dbReference type="InterPro" id="IPR000415">
    <property type="entry name" value="Nitroreductase-like"/>
</dbReference>
<organism evidence="5 6">
    <name type="scientific">Desulfobacter hydrogenophilus</name>
    <dbReference type="NCBI Taxonomy" id="2291"/>
    <lineage>
        <taxon>Bacteria</taxon>
        <taxon>Pseudomonadati</taxon>
        <taxon>Thermodesulfobacteriota</taxon>
        <taxon>Desulfobacteria</taxon>
        <taxon>Desulfobacterales</taxon>
        <taxon>Desulfobacteraceae</taxon>
        <taxon>Desulfobacter</taxon>
    </lineage>
</organism>
<feature type="domain" description="Nitroreductase" evidence="3">
    <location>
        <begin position="6"/>
        <end position="61"/>
    </location>
</feature>
<dbReference type="GO" id="GO:0016491">
    <property type="term" value="F:oxidoreductase activity"/>
    <property type="evidence" value="ECO:0007669"/>
    <property type="project" value="UniProtKB-KW"/>
</dbReference>
<dbReference type="InterPro" id="IPR029479">
    <property type="entry name" value="Nitroreductase"/>
</dbReference>